<comment type="subcellular location">
    <subcellularLocation>
        <location evidence="2">Membrane</location>
        <topology evidence="2">Single-pass membrane protein</topology>
    </subcellularLocation>
    <subcellularLocation>
        <location evidence="1">Nucleus</location>
    </subcellularLocation>
</comment>
<reference evidence="20" key="1">
    <citation type="submission" date="2021-09" db="EMBL/GenBank/DDBJ databases">
        <title>The genome of Mauremys mutica provides insights into the evolution of semi-aquatic lifestyle.</title>
        <authorList>
            <person name="Gong S."/>
            <person name="Gao Y."/>
        </authorList>
    </citation>
    <scope>NUCLEOTIDE SEQUENCE</scope>
    <source>
        <strain evidence="20">MM-2020</strain>
        <tissue evidence="20">Muscle</tissue>
    </source>
</reference>
<evidence type="ECO:0000256" key="2">
    <source>
        <dbReference type="ARBA" id="ARBA00004167"/>
    </source>
</evidence>
<evidence type="ECO:0000256" key="4">
    <source>
        <dbReference type="ARBA" id="ARBA00022692"/>
    </source>
</evidence>
<dbReference type="Proteomes" id="UP000827986">
    <property type="component" value="Unassembled WGS sequence"/>
</dbReference>
<evidence type="ECO:0000256" key="12">
    <source>
        <dbReference type="ARBA" id="ARBA00023242"/>
    </source>
</evidence>
<dbReference type="SMART" id="SM00409">
    <property type="entry name" value="IG"/>
    <property type="match status" value="1"/>
</dbReference>
<evidence type="ECO:0000256" key="7">
    <source>
        <dbReference type="ARBA" id="ARBA00023136"/>
    </source>
</evidence>
<evidence type="ECO:0000256" key="5">
    <source>
        <dbReference type="ARBA" id="ARBA00022989"/>
    </source>
</evidence>
<evidence type="ECO:0000256" key="15">
    <source>
        <dbReference type="ARBA" id="ARBA00056273"/>
    </source>
</evidence>
<dbReference type="SUPFAM" id="SSF48726">
    <property type="entry name" value="Immunoglobulin"/>
    <property type="match status" value="2"/>
</dbReference>
<dbReference type="InterPro" id="IPR013783">
    <property type="entry name" value="Ig-like_fold"/>
</dbReference>
<dbReference type="SUPFAM" id="SSF47113">
    <property type="entry name" value="Histone-fold"/>
    <property type="match status" value="1"/>
</dbReference>
<evidence type="ECO:0000256" key="11">
    <source>
        <dbReference type="ARBA" id="ARBA00023180"/>
    </source>
</evidence>
<gene>
    <name evidence="20" type="ORF">KIL84_018762</name>
</gene>
<organism evidence="20 21">
    <name type="scientific">Mauremys mutica</name>
    <name type="common">yellowpond turtle</name>
    <dbReference type="NCBI Taxonomy" id="74926"/>
    <lineage>
        <taxon>Eukaryota</taxon>
        <taxon>Metazoa</taxon>
        <taxon>Chordata</taxon>
        <taxon>Craniata</taxon>
        <taxon>Vertebrata</taxon>
        <taxon>Euteleostomi</taxon>
        <taxon>Archelosauria</taxon>
        <taxon>Testudinata</taxon>
        <taxon>Testudines</taxon>
        <taxon>Cryptodira</taxon>
        <taxon>Durocryptodira</taxon>
        <taxon>Testudinoidea</taxon>
        <taxon>Geoemydidae</taxon>
        <taxon>Geoemydinae</taxon>
        <taxon>Mauremys</taxon>
    </lineage>
</organism>
<keyword evidence="10" id="KW-0675">Receptor</keyword>
<dbReference type="Pfam" id="PF02269">
    <property type="entry name" value="TFIID-18kDa"/>
    <property type="match status" value="1"/>
</dbReference>
<evidence type="ECO:0000256" key="18">
    <source>
        <dbReference type="SAM" id="Phobius"/>
    </source>
</evidence>
<evidence type="ECO:0000256" key="10">
    <source>
        <dbReference type="ARBA" id="ARBA00023170"/>
    </source>
</evidence>
<evidence type="ECO:0000256" key="6">
    <source>
        <dbReference type="ARBA" id="ARBA00023015"/>
    </source>
</evidence>
<keyword evidence="11" id="KW-0325">Glycoprotein</keyword>
<feature type="domain" description="Ig-like" evidence="19">
    <location>
        <begin position="99"/>
        <end position="213"/>
    </location>
</feature>
<feature type="transmembrane region" description="Helical" evidence="18">
    <location>
        <begin position="224"/>
        <end position="247"/>
    </location>
</feature>
<evidence type="ECO:0000256" key="16">
    <source>
        <dbReference type="ARBA" id="ARBA00062721"/>
    </source>
</evidence>
<comment type="function">
    <text evidence="15">The TFIID basal transcription factor complex plays a major role in the initiation of RNA polymerase II (Pol II)-dependent transcription. TFIID recognizes and binds promoters via its subunit TBP, a TATA-box-binding protein, and promotes assembly of the pre-initiation complex (PIC). The TFIID complex consists of TBP and TBP-associated factors (TAFs), including TAF1, TAF2, TAF3, TAF4, TAF5, TAF6, TAF7, TAF8, TAF9, TAF10, TAF11, TAF12 and TAF13. TAF13, together with TAF11 and TBP, play key roles during promoter binding by the TFIID and TFIIA transcription factor complexes.</text>
</comment>
<dbReference type="AlphaFoldDB" id="A0A9D4B9C4"/>
<dbReference type="EMBL" id="JAHDVG010000463">
    <property type="protein sequence ID" value="KAH1186013.1"/>
    <property type="molecule type" value="Genomic_DNA"/>
</dbReference>
<dbReference type="InterPro" id="IPR036179">
    <property type="entry name" value="Ig-like_dom_sf"/>
</dbReference>
<dbReference type="GO" id="GO:0038023">
    <property type="term" value="F:signaling receptor activity"/>
    <property type="evidence" value="ECO:0007669"/>
    <property type="project" value="InterPro"/>
</dbReference>
<evidence type="ECO:0000256" key="9">
    <source>
        <dbReference type="ARBA" id="ARBA00023163"/>
    </source>
</evidence>
<dbReference type="Pfam" id="PF08205">
    <property type="entry name" value="C2-set_2"/>
    <property type="match status" value="1"/>
</dbReference>
<keyword evidence="8" id="KW-1015">Disulfide bond</keyword>
<dbReference type="Gene3D" id="1.10.20.10">
    <property type="entry name" value="Histone, subunit A"/>
    <property type="match status" value="1"/>
</dbReference>
<dbReference type="FunFam" id="1.10.20.10:FF:000028">
    <property type="entry name" value="Transcription initiation factor TFIID subunit 13"/>
    <property type="match status" value="1"/>
</dbReference>
<dbReference type="Gene3D" id="2.60.40.10">
    <property type="entry name" value="Immunoglobulins"/>
    <property type="match status" value="2"/>
</dbReference>
<dbReference type="InterPro" id="IPR003599">
    <property type="entry name" value="Ig_sub"/>
</dbReference>
<accession>A0A9D4B9C4</accession>
<keyword evidence="7 18" id="KW-0472">Membrane</keyword>
<dbReference type="InterPro" id="IPR003195">
    <property type="entry name" value="TFIID_TAF13"/>
</dbReference>
<dbReference type="PANTHER" id="PTHR21462:SF2">
    <property type="entry name" value="CELL SURFACE GLYCOPROTEIN CD200 RECEPTOR 2"/>
    <property type="match status" value="1"/>
</dbReference>
<evidence type="ECO:0000256" key="8">
    <source>
        <dbReference type="ARBA" id="ARBA00023157"/>
    </source>
</evidence>
<dbReference type="Pfam" id="PF07686">
    <property type="entry name" value="V-set"/>
    <property type="match status" value="1"/>
</dbReference>
<dbReference type="GO" id="GO:0006366">
    <property type="term" value="P:transcription by RNA polymerase II"/>
    <property type="evidence" value="ECO:0007669"/>
    <property type="project" value="InterPro"/>
</dbReference>
<dbReference type="GO" id="GO:0150077">
    <property type="term" value="P:regulation of neuroinflammatory response"/>
    <property type="evidence" value="ECO:0007669"/>
    <property type="project" value="InterPro"/>
</dbReference>
<keyword evidence="12" id="KW-0539">Nucleus</keyword>
<evidence type="ECO:0000256" key="17">
    <source>
        <dbReference type="ARBA" id="ARBA00082869"/>
    </source>
</evidence>
<evidence type="ECO:0000313" key="20">
    <source>
        <dbReference type="EMBL" id="KAH1186013.1"/>
    </source>
</evidence>
<sequence>MKAKADMNCVGKIFCAFVLLTITVAMVPMDNIRVSKIAGSNVNLTCGDVSRAYLVSVVWKIRPRTGNYCSLAYRADLNKTDRTNCSERMDWKSSPETDPALQIRQVTVTDEGCYICEAVTSAGNLHQTYNLTVLVPPEVTLTCDSNGTAVCKAAEGKPGAQVSWDPNGDPRTELENHTDGTVTVLSTYSSKETSITCLVSHPAWNMTQSKECPPENHNSLLLDMFLQCFAICAGLLGIFFILVFIFFCKLHCGRYDSNEQQELEPYASYVQKENVIYNTVYEVTFEEDTEEAGGGPDGGQGKRKRLFSKELRCMMYGFGDDQNPYTESVDILEDLVIEFITEMTHKAMSIGRQGRVQVEDIVFLIRKDPRKFARVKDLLTMNEELKRARKAFDEANYGS</sequence>
<dbReference type="InterPro" id="IPR040012">
    <property type="entry name" value="CD200R"/>
</dbReference>
<comment type="subunit">
    <text evidence="16">Component of the TFIID basal transcription factor complex, composed of TATA-box-binding protein TBP, and a number of TBP-associated factors (TAFs), including TAF1, TAF2, TAF3, TAF4, TAF5, TAF6, TAF7, TAF8, TAF9, TAF10, TAF11, TAF12 and TAF13. Interacts with TBP, and more strongly with TAF10 and TAF11.</text>
</comment>
<keyword evidence="21" id="KW-1185">Reference proteome</keyword>
<evidence type="ECO:0000256" key="3">
    <source>
        <dbReference type="ARBA" id="ARBA00008215"/>
    </source>
</evidence>
<evidence type="ECO:0000256" key="1">
    <source>
        <dbReference type="ARBA" id="ARBA00004123"/>
    </source>
</evidence>
<evidence type="ECO:0000256" key="13">
    <source>
        <dbReference type="ARBA" id="ARBA00038392"/>
    </source>
</evidence>
<dbReference type="InterPro" id="IPR013106">
    <property type="entry name" value="Ig_V-set"/>
</dbReference>
<dbReference type="InterPro" id="IPR013162">
    <property type="entry name" value="CD80_C2-set"/>
</dbReference>
<dbReference type="CDD" id="cd07978">
    <property type="entry name" value="HFD_TAF13"/>
    <property type="match status" value="1"/>
</dbReference>
<dbReference type="InterPro" id="IPR009072">
    <property type="entry name" value="Histone-fold"/>
</dbReference>
<protein>
    <recommendedName>
        <fullName evidence="14">Transcription initiation factor TFIID subunit 13</fullName>
    </recommendedName>
    <alternativeName>
        <fullName evidence="17">Transcription initiation factor TFIID 18 kDa subunit</fullName>
    </alternativeName>
</protein>
<keyword evidence="5 18" id="KW-1133">Transmembrane helix</keyword>
<name>A0A9D4B9C4_9SAUR</name>
<keyword evidence="6" id="KW-0805">Transcription regulation</keyword>
<comment type="similarity">
    <text evidence="3">Belongs to the CD200R family.</text>
</comment>
<comment type="caution">
    <text evidence="20">The sequence shown here is derived from an EMBL/GenBank/DDBJ whole genome shotgun (WGS) entry which is preliminary data.</text>
</comment>
<dbReference type="GO" id="GO:0009897">
    <property type="term" value="C:external side of plasma membrane"/>
    <property type="evidence" value="ECO:0007669"/>
    <property type="project" value="TreeGrafter"/>
</dbReference>
<comment type="similarity">
    <text evidence="13">Belongs to the TAF13 family.</text>
</comment>
<proteinExistence type="inferred from homology"/>
<keyword evidence="4 18" id="KW-0812">Transmembrane</keyword>
<dbReference type="GO" id="GO:0046982">
    <property type="term" value="F:protein heterodimerization activity"/>
    <property type="evidence" value="ECO:0007669"/>
    <property type="project" value="InterPro"/>
</dbReference>
<dbReference type="PROSITE" id="PS50835">
    <property type="entry name" value="IG_LIKE"/>
    <property type="match status" value="1"/>
</dbReference>
<evidence type="ECO:0000256" key="14">
    <source>
        <dbReference type="ARBA" id="ARBA00040136"/>
    </source>
</evidence>
<dbReference type="InterPro" id="IPR007110">
    <property type="entry name" value="Ig-like_dom"/>
</dbReference>
<evidence type="ECO:0000313" key="21">
    <source>
        <dbReference type="Proteomes" id="UP000827986"/>
    </source>
</evidence>
<dbReference type="PANTHER" id="PTHR21462">
    <property type="entry name" value="CELL SURFACE GLYCOPROTEIN OX2 RECEPTOR PRECURSOR"/>
    <property type="match status" value="1"/>
</dbReference>
<evidence type="ECO:0000259" key="19">
    <source>
        <dbReference type="PROSITE" id="PS50835"/>
    </source>
</evidence>
<dbReference type="GO" id="GO:0005634">
    <property type="term" value="C:nucleus"/>
    <property type="evidence" value="ECO:0007669"/>
    <property type="project" value="UniProtKB-SubCell"/>
</dbReference>
<keyword evidence="9" id="KW-0804">Transcription</keyword>